<dbReference type="Proteomes" id="UP000223968">
    <property type="component" value="Unassembled WGS sequence"/>
</dbReference>
<comment type="caution">
    <text evidence="2">The sequence shown here is derived from an EMBL/GenBank/DDBJ whole genome shotgun (WGS) entry which is preliminary data.</text>
</comment>
<dbReference type="PANTHER" id="PTHR33112:SF13">
    <property type="entry name" value="HETEROKARYON INCOMPATIBILITY DOMAIN-CONTAINING PROTEIN"/>
    <property type="match status" value="1"/>
</dbReference>
<dbReference type="InterPro" id="IPR010730">
    <property type="entry name" value="HET"/>
</dbReference>
<reference evidence="2 3" key="1">
    <citation type="submission" date="2017-10" db="EMBL/GenBank/DDBJ databases">
        <title>Comparative genomics in systemic dimorphic fungi from Ajellomycetaceae.</title>
        <authorList>
            <person name="Munoz J.F."/>
            <person name="Mcewen J.G."/>
            <person name="Clay O.K."/>
            <person name="Cuomo C.A."/>
        </authorList>
    </citation>
    <scope>NUCLEOTIDE SEQUENCE [LARGE SCALE GENOMIC DNA]</scope>
    <source>
        <strain evidence="2 3">UAMH5409</strain>
    </source>
</reference>
<dbReference type="EMBL" id="PDNB01000169">
    <property type="protein sequence ID" value="PGH01622.1"/>
    <property type="molecule type" value="Genomic_DNA"/>
</dbReference>
<dbReference type="OrthoDB" id="5362512at2759"/>
<dbReference type="PANTHER" id="PTHR33112">
    <property type="entry name" value="DOMAIN PROTEIN, PUTATIVE-RELATED"/>
    <property type="match status" value="1"/>
</dbReference>
<dbReference type="Pfam" id="PF06985">
    <property type="entry name" value="HET"/>
    <property type="match status" value="1"/>
</dbReference>
<evidence type="ECO:0000313" key="3">
    <source>
        <dbReference type="Proteomes" id="UP000223968"/>
    </source>
</evidence>
<feature type="domain" description="Heterokaryon incompatibility" evidence="1">
    <location>
        <begin position="199"/>
        <end position="355"/>
    </location>
</feature>
<keyword evidence="3" id="KW-1185">Reference proteome</keyword>
<dbReference type="AlphaFoldDB" id="A0A2B7WYQ0"/>
<organism evidence="2 3">
    <name type="scientific">Helicocarpus griseus UAMH5409</name>
    <dbReference type="NCBI Taxonomy" id="1447875"/>
    <lineage>
        <taxon>Eukaryota</taxon>
        <taxon>Fungi</taxon>
        <taxon>Dikarya</taxon>
        <taxon>Ascomycota</taxon>
        <taxon>Pezizomycotina</taxon>
        <taxon>Eurotiomycetes</taxon>
        <taxon>Eurotiomycetidae</taxon>
        <taxon>Onygenales</taxon>
        <taxon>Ajellomycetaceae</taxon>
        <taxon>Helicocarpus</taxon>
    </lineage>
</organism>
<evidence type="ECO:0000313" key="2">
    <source>
        <dbReference type="EMBL" id="PGH01622.1"/>
    </source>
</evidence>
<sequence>MTCALCNRFQGKWSIADMTKPSTFRGKNRHHIIPKFTWNEMCNSAESCYCCNLLVSGCCGCFHQHNIKESDILYGSLHFYYPTTIADAELQESSKNLVFFMRNGQRFIVELFATEDDDCPVPDSWDYIPVSRRTSPNTNSSMALATIKRWISTCIATHCSPESFCNSPDNPTLPTRVVDVGLDDGVVKLVEPKGARSKYICLSHCWGLEQIITTETSTLEEHKKCIAWERLSKTFQDAILLSRALGIKYIWIDSLCIIQNDPNDWNVESANMAAVYTNGHLTIAATKSANGAGGLFASTPDFEVANKTSDGEAYRLFFRERIDHHIDMEPFVHDESRNTTATYHPLLTRGWVYQERLLSTRILHFGPSEVYFECRSSIECECDMIEFHGSSPETPIPLFKIEHAEAMSDYEQDWAQQEQYKDQVRYQGANLWRTIVGCYTALLLKLSKDRLPAISGIAKDLASRRKSRYLAGLWEESINDDLLWSVELPSRYKKPRPEPRNAPTWSWASVDSQILYWGGVLFTDLDQDGALIERQPYSHLAIVEKCEVTWSAVDEFGANAGGFLMISGLVVKGVLEREVETVQHEGGYVENIVHFASFSNRNSANNKDRLRLRIRTDYLLDHDGPGQNQIKPGTDVLCLRMSVIQEGSTDHLISLILRESPGMNPGSFERIGMVVLKKKPPPIDPVGELFREAELRTVTIV</sequence>
<gene>
    <name evidence="2" type="ORF">AJ79_07870</name>
</gene>
<evidence type="ECO:0000259" key="1">
    <source>
        <dbReference type="Pfam" id="PF06985"/>
    </source>
</evidence>
<name>A0A2B7WYQ0_9EURO</name>
<proteinExistence type="predicted"/>
<protein>
    <recommendedName>
        <fullName evidence="1">Heterokaryon incompatibility domain-containing protein</fullName>
    </recommendedName>
</protein>
<accession>A0A2B7WYQ0</accession>